<reference evidence="5 6" key="1">
    <citation type="submission" date="2019-05" db="EMBL/GenBank/DDBJ databases">
        <title>Sporisorium graminicola CBS 10092 draft sequencing and annotation.</title>
        <authorList>
            <person name="Solano-Gonzalez S."/>
            <person name="Caddick M.X."/>
            <person name="Darby A."/>
        </authorList>
    </citation>
    <scope>NUCLEOTIDE SEQUENCE [LARGE SCALE GENOMIC DNA]</scope>
    <source>
        <strain evidence="5 6">CBS 10092</strain>
    </source>
</reference>
<evidence type="ECO:0000256" key="2">
    <source>
        <dbReference type="ARBA" id="ARBA00022737"/>
    </source>
</evidence>
<dbReference type="GeneID" id="40727315"/>
<evidence type="ECO:0000256" key="4">
    <source>
        <dbReference type="SAM" id="MobiDB-lite"/>
    </source>
</evidence>
<dbReference type="KEGG" id="sgra:EX895_004420"/>
<dbReference type="Pfam" id="PF00400">
    <property type="entry name" value="WD40"/>
    <property type="match status" value="1"/>
</dbReference>
<dbReference type="SMART" id="SM00320">
    <property type="entry name" value="WD40"/>
    <property type="match status" value="3"/>
</dbReference>
<dbReference type="SUPFAM" id="SSF50978">
    <property type="entry name" value="WD40 repeat-like"/>
    <property type="match status" value="1"/>
</dbReference>
<comment type="caution">
    <text evidence="5">The sequence shown here is derived from an EMBL/GenBank/DDBJ whole genome shotgun (WGS) entry which is preliminary data.</text>
</comment>
<evidence type="ECO:0000313" key="5">
    <source>
        <dbReference type="EMBL" id="TKY86780.1"/>
    </source>
</evidence>
<sequence>MQTTTNAALFQTSYSEALGAYRARKAIHTSGLVSPSSQSTVDPAARYGYPIHLHPRFEEAVINSPDDLAVEGSGADGGRYRVLSMRVNDRCIYTSEAGGVVRQVDAESGKTLALYRGAKAPVPAFDFVNTDSEGERLLVTGSWDKALRVYRVVSPTSGKVQMCDPVAVVQDAMIDFIKCVHVFKSADRTYIATAGSDKSIMLWDASPLTSSSTILQPLRSIHQSKPHTRPINVLTSLVGLDGTTRLYSADSMGRVLEHVLNPATSRLEVVREITGFTTSVYDLRVGWTRVEVEGEESAGGGAGGDAFVSEVREDEEGARYKEVAELWGASGDKSAAGYRLSPLLQPPSAASTGRSSSTQPPMGTQPPLTQPHVRLAHDDFVKTVLPLSLYLASADAVVTGGSDEHLRLFPSPPSDEVHTVEAHWHEVSALSLYIRSPTAHTTASTLPPPSTAPADQAAPAEAWIVSASLDGSIRRFRLTSIPRLPAPELVRPSAGEHSPTDQAWDQYSLPPASTANNRGQDTVVGAGGGVQMTAEEEAELAELMDSDDDE</sequence>
<dbReference type="PROSITE" id="PS50082">
    <property type="entry name" value="WD_REPEATS_2"/>
    <property type="match status" value="1"/>
</dbReference>
<dbReference type="RefSeq" id="XP_029738765.1">
    <property type="nucleotide sequence ID" value="XM_029885015.1"/>
</dbReference>
<dbReference type="InterPro" id="IPR001680">
    <property type="entry name" value="WD40_rpt"/>
</dbReference>
<dbReference type="InterPro" id="IPR036322">
    <property type="entry name" value="WD40_repeat_dom_sf"/>
</dbReference>
<dbReference type="InterPro" id="IPR015943">
    <property type="entry name" value="WD40/YVTN_repeat-like_dom_sf"/>
</dbReference>
<proteinExistence type="predicted"/>
<name>A0A4U7KQU8_9BASI</name>
<feature type="region of interest" description="Disordered" evidence="4">
    <location>
        <begin position="338"/>
        <end position="370"/>
    </location>
</feature>
<gene>
    <name evidence="5" type="ORF">EX895_004420</name>
</gene>
<keyword evidence="1 3" id="KW-0853">WD repeat</keyword>
<dbReference type="Gene3D" id="2.130.10.10">
    <property type="entry name" value="YVTN repeat-like/Quinoprotein amine dehydrogenase"/>
    <property type="match status" value="2"/>
</dbReference>
<evidence type="ECO:0000313" key="6">
    <source>
        <dbReference type="Proteomes" id="UP000306050"/>
    </source>
</evidence>
<feature type="region of interest" description="Disordered" evidence="4">
    <location>
        <begin position="487"/>
        <end position="530"/>
    </location>
</feature>
<protein>
    <submittedName>
        <fullName evidence="5">Uncharacterized protein</fullName>
    </submittedName>
</protein>
<dbReference type="PANTHER" id="PTHR22847">
    <property type="entry name" value="WD40 REPEAT PROTEIN"/>
    <property type="match status" value="1"/>
</dbReference>
<feature type="compositionally biased region" description="Polar residues" evidence="4">
    <location>
        <begin position="348"/>
        <end position="362"/>
    </location>
</feature>
<evidence type="ECO:0000256" key="3">
    <source>
        <dbReference type="PROSITE-ProRule" id="PRU00221"/>
    </source>
</evidence>
<organism evidence="5 6">
    <name type="scientific">Sporisorium graminicola</name>
    <dbReference type="NCBI Taxonomy" id="280036"/>
    <lineage>
        <taxon>Eukaryota</taxon>
        <taxon>Fungi</taxon>
        <taxon>Dikarya</taxon>
        <taxon>Basidiomycota</taxon>
        <taxon>Ustilaginomycotina</taxon>
        <taxon>Ustilaginomycetes</taxon>
        <taxon>Ustilaginales</taxon>
        <taxon>Ustilaginaceae</taxon>
        <taxon>Sporisorium</taxon>
    </lineage>
</organism>
<feature type="repeat" description="WD" evidence="3">
    <location>
        <begin position="185"/>
        <end position="213"/>
    </location>
</feature>
<keyword evidence="6" id="KW-1185">Reference proteome</keyword>
<dbReference type="Proteomes" id="UP000306050">
    <property type="component" value="Chromosome SGRAM_3"/>
</dbReference>
<dbReference type="PANTHER" id="PTHR22847:SF637">
    <property type="entry name" value="WD REPEAT DOMAIN 5B"/>
    <property type="match status" value="1"/>
</dbReference>
<dbReference type="AlphaFoldDB" id="A0A4U7KQU8"/>
<dbReference type="GO" id="GO:1990234">
    <property type="term" value="C:transferase complex"/>
    <property type="evidence" value="ECO:0007669"/>
    <property type="project" value="UniProtKB-ARBA"/>
</dbReference>
<feature type="compositionally biased region" description="Polar residues" evidence="4">
    <location>
        <begin position="500"/>
        <end position="520"/>
    </location>
</feature>
<keyword evidence="2" id="KW-0677">Repeat</keyword>
<dbReference type="OrthoDB" id="6262491at2759"/>
<evidence type="ECO:0000256" key="1">
    <source>
        <dbReference type="ARBA" id="ARBA00022574"/>
    </source>
</evidence>
<accession>A0A4U7KQU8</accession>
<dbReference type="EMBL" id="SRRM01000016">
    <property type="protein sequence ID" value="TKY86780.1"/>
    <property type="molecule type" value="Genomic_DNA"/>
</dbReference>